<reference evidence="7 8" key="1">
    <citation type="submission" date="2018-08" db="EMBL/GenBank/DDBJ databases">
        <title>Genome sequencing of Agrobacterium vitis strain ICMP 10754.</title>
        <authorList>
            <person name="Visnovsky S.B."/>
            <person name="Pitman A.R."/>
        </authorList>
    </citation>
    <scope>NUCLEOTIDE SEQUENCE [LARGE SCALE GENOMIC DNA]</scope>
    <source>
        <strain evidence="7 8">ICMP 10754</strain>
    </source>
</reference>
<dbReference type="InterPro" id="IPR045214">
    <property type="entry name" value="Surf1/Surf4"/>
</dbReference>
<evidence type="ECO:0000313" key="8">
    <source>
        <dbReference type="Proteomes" id="UP000436911"/>
    </source>
</evidence>
<evidence type="ECO:0000313" key="7">
    <source>
        <dbReference type="EMBL" id="KAA3527902.1"/>
    </source>
</evidence>
<sequence length="250" mass="28029">MSDQQAIRRFPMKKVALSSFLLLATALFIALGIWQIERLGWKKALIARVDARVHAEPVDAPSPAQWPSVNRDADEYRHIKTSGIYEHDKETLVYASTELGAGYWVMTPLKTEKDGTLLINRGFVPIDRKDPTRRAQGQIPGTVTVSGLLRISEPNGTLLRSNDPNADRWYSRDVSAIAAKRNLTQVAPFFMDADKSDVPGGYPVGGLTQIRFPNSHLQYAVTWFAMAVMSLAFLWFLLKRKNATEDAHDM</sequence>
<dbReference type="Proteomes" id="UP000436911">
    <property type="component" value="Unassembled WGS sequence"/>
</dbReference>
<gene>
    <name evidence="7" type="ORF">DXT89_11605</name>
</gene>
<comment type="subcellular location">
    <subcellularLocation>
        <location evidence="6">Cell membrane</location>
        <topology evidence="6">Multi-pass membrane protein</topology>
    </subcellularLocation>
    <subcellularLocation>
        <location evidence="1">Membrane</location>
    </subcellularLocation>
</comment>
<comment type="caution">
    <text evidence="7">The sequence shown here is derived from an EMBL/GenBank/DDBJ whole genome shotgun (WGS) entry which is preliminary data.</text>
</comment>
<evidence type="ECO:0000256" key="6">
    <source>
        <dbReference type="RuleBase" id="RU363076"/>
    </source>
</evidence>
<keyword evidence="6" id="KW-1003">Cell membrane</keyword>
<dbReference type="PROSITE" id="PS50895">
    <property type="entry name" value="SURF1"/>
    <property type="match status" value="1"/>
</dbReference>
<dbReference type="GO" id="GO:0005886">
    <property type="term" value="C:plasma membrane"/>
    <property type="evidence" value="ECO:0007669"/>
    <property type="project" value="UniProtKB-SubCell"/>
</dbReference>
<protein>
    <recommendedName>
        <fullName evidence="6">SURF1-like protein</fullName>
    </recommendedName>
</protein>
<proteinExistence type="inferred from homology"/>
<dbReference type="Pfam" id="PF02104">
    <property type="entry name" value="SURF1"/>
    <property type="match status" value="1"/>
</dbReference>
<dbReference type="GeneID" id="60680166"/>
<organism evidence="7 8">
    <name type="scientific">Agrobacterium vitis</name>
    <name type="common">Rhizobium vitis</name>
    <dbReference type="NCBI Taxonomy" id="373"/>
    <lineage>
        <taxon>Bacteria</taxon>
        <taxon>Pseudomonadati</taxon>
        <taxon>Pseudomonadota</taxon>
        <taxon>Alphaproteobacteria</taxon>
        <taxon>Hyphomicrobiales</taxon>
        <taxon>Rhizobiaceae</taxon>
        <taxon>Rhizobium/Agrobacterium group</taxon>
        <taxon>Agrobacterium</taxon>
    </lineage>
</organism>
<dbReference type="PANTHER" id="PTHR23427:SF2">
    <property type="entry name" value="SURFEIT LOCUS PROTEIN 1"/>
    <property type="match status" value="1"/>
</dbReference>
<keyword evidence="3 6" id="KW-0812">Transmembrane</keyword>
<keyword evidence="4 6" id="KW-1133">Transmembrane helix</keyword>
<dbReference type="InterPro" id="IPR002994">
    <property type="entry name" value="Surf1/Shy1"/>
</dbReference>
<dbReference type="CDD" id="cd06662">
    <property type="entry name" value="SURF1"/>
    <property type="match status" value="1"/>
</dbReference>
<dbReference type="RefSeq" id="WP_060716082.1">
    <property type="nucleotide sequence ID" value="NZ_CP055266.1"/>
</dbReference>
<name>A0A368NZB3_AGRVI</name>
<comment type="caution">
    <text evidence="6">Lacks conserved residue(s) required for the propagation of feature annotation.</text>
</comment>
<accession>A0A368NZB3</accession>
<dbReference type="PANTHER" id="PTHR23427">
    <property type="entry name" value="SURFEIT LOCUS PROTEIN"/>
    <property type="match status" value="1"/>
</dbReference>
<dbReference type="AlphaFoldDB" id="A0A368NZB3"/>
<dbReference type="EMBL" id="QUSG01000005">
    <property type="protein sequence ID" value="KAA3527902.1"/>
    <property type="molecule type" value="Genomic_DNA"/>
</dbReference>
<comment type="similarity">
    <text evidence="2 6">Belongs to the SURF1 family.</text>
</comment>
<evidence type="ECO:0000256" key="2">
    <source>
        <dbReference type="ARBA" id="ARBA00007165"/>
    </source>
</evidence>
<evidence type="ECO:0000256" key="5">
    <source>
        <dbReference type="ARBA" id="ARBA00023136"/>
    </source>
</evidence>
<evidence type="ECO:0000256" key="4">
    <source>
        <dbReference type="ARBA" id="ARBA00022989"/>
    </source>
</evidence>
<keyword evidence="5 6" id="KW-0472">Membrane</keyword>
<dbReference type="OrthoDB" id="6079986at2"/>
<feature type="transmembrane region" description="Helical" evidence="6">
    <location>
        <begin position="217"/>
        <end position="238"/>
    </location>
</feature>
<evidence type="ECO:0000256" key="1">
    <source>
        <dbReference type="ARBA" id="ARBA00004370"/>
    </source>
</evidence>
<evidence type="ECO:0000256" key="3">
    <source>
        <dbReference type="ARBA" id="ARBA00022692"/>
    </source>
</evidence>